<dbReference type="EMBL" id="JAIMFO010000004">
    <property type="protein sequence ID" value="MBY4796794.1"/>
    <property type="molecule type" value="Genomic_DNA"/>
</dbReference>
<feature type="compositionally biased region" description="Basic and acidic residues" evidence="1">
    <location>
        <begin position="44"/>
        <end position="64"/>
    </location>
</feature>
<accession>A0ABS7MHG3</accession>
<evidence type="ECO:0000313" key="4">
    <source>
        <dbReference type="EMBL" id="MBY4798103.1"/>
    </source>
</evidence>
<evidence type="ECO:0000256" key="2">
    <source>
        <dbReference type="SAM" id="Phobius"/>
    </source>
</evidence>
<evidence type="ECO:0000313" key="3">
    <source>
        <dbReference type="EMBL" id="MBY4796794.1"/>
    </source>
</evidence>
<dbReference type="RefSeq" id="WP_222198524.1">
    <property type="nucleotide sequence ID" value="NZ_JAIMFO010000004.1"/>
</dbReference>
<keyword evidence="2" id="KW-1133">Transmembrane helix</keyword>
<evidence type="ECO:0000313" key="5">
    <source>
        <dbReference type="Proteomes" id="UP000700908"/>
    </source>
</evidence>
<feature type="transmembrane region" description="Helical" evidence="2">
    <location>
        <begin position="6"/>
        <end position="33"/>
    </location>
</feature>
<keyword evidence="2" id="KW-0472">Membrane</keyword>
<protein>
    <submittedName>
        <fullName evidence="3">Uncharacterized protein</fullName>
    </submittedName>
</protein>
<keyword evidence="5" id="KW-1185">Reference proteome</keyword>
<comment type="caution">
    <text evidence="3">The sequence shown here is derived from an EMBL/GenBank/DDBJ whole genome shotgun (WGS) entry which is preliminary data.</text>
</comment>
<proteinExistence type="predicted"/>
<organism evidence="3 5">
    <name type="scientific">Collinsella ureilytica</name>
    <dbReference type="NCBI Taxonomy" id="2869515"/>
    <lineage>
        <taxon>Bacteria</taxon>
        <taxon>Bacillati</taxon>
        <taxon>Actinomycetota</taxon>
        <taxon>Coriobacteriia</taxon>
        <taxon>Coriobacteriales</taxon>
        <taxon>Coriobacteriaceae</taxon>
        <taxon>Collinsella</taxon>
    </lineage>
</organism>
<reference evidence="3 5" key="1">
    <citation type="submission" date="2021-08" db="EMBL/GenBank/DDBJ databases">
        <title>Collinsella faecalis sp. nov. isolated from swine faeces.</title>
        <authorList>
            <person name="Oh B.S."/>
            <person name="Lee J.H."/>
        </authorList>
    </citation>
    <scope>NUCLEOTIDE SEQUENCE [LARGE SCALE GENOMIC DNA]</scope>
    <source>
        <strain evidence="3 5">AGMB00827</strain>
    </source>
</reference>
<gene>
    <name evidence="3" type="ORF">K6V98_00215</name>
    <name evidence="4" type="ORF">K6V98_07065</name>
</gene>
<feature type="region of interest" description="Disordered" evidence="1">
    <location>
        <begin position="44"/>
        <end position="71"/>
    </location>
</feature>
<dbReference type="EMBL" id="JAIMFO010000007">
    <property type="protein sequence ID" value="MBY4798103.1"/>
    <property type="molecule type" value="Genomic_DNA"/>
</dbReference>
<keyword evidence="2" id="KW-0812">Transmembrane</keyword>
<evidence type="ECO:0000256" key="1">
    <source>
        <dbReference type="SAM" id="MobiDB-lite"/>
    </source>
</evidence>
<sequence>MLFGASVIYLFGLLIFILLVPIFLLSTFIWALFKAKQMDREKERLRQETERKAAEEEARREAERAANPPAPPVYEKPRFVVWNGIYDDEAYEAYDARGSKIGKEHNAVAIAIINPQDRPLMTLWGIEVIYFEAGELGSYNVVSSEIIKDPAVLDEIESLPYFEEDFQKIGSGKELNVPLLRFNRAVAHHIKGTKYYERMKEAGRPYPEDDED</sequence>
<dbReference type="Proteomes" id="UP000700908">
    <property type="component" value="Unassembled WGS sequence"/>
</dbReference>
<name>A0ABS7MHG3_9ACTN</name>